<dbReference type="SUPFAM" id="SSF63411">
    <property type="entry name" value="LuxS/MPP-like metallohydrolase"/>
    <property type="match status" value="1"/>
</dbReference>
<feature type="compositionally biased region" description="Polar residues" evidence="1">
    <location>
        <begin position="787"/>
        <end position="796"/>
    </location>
</feature>
<evidence type="ECO:0000313" key="3">
    <source>
        <dbReference type="Proteomes" id="UP000095280"/>
    </source>
</evidence>
<feature type="compositionally biased region" description="Low complexity" evidence="1">
    <location>
        <begin position="45"/>
        <end position="59"/>
    </location>
</feature>
<evidence type="ECO:0000259" key="2">
    <source>
        <dbReference type="Pfam" id="PF08367"/>
    </source>
</evidence>
<dbReference type="Pfam" id="PF08367">
    <property type="entry name" value="M16C_assoc"/>
    <property type="match status" value="1"/>
</dbReference>
<protein>
    <submittedName>
        <fullName evidence="4">M16C_associated domain-containing protein</fullName>
    </submittedName>
</protein>
<feature type="region of interest" description="Disordered" evidence="1">
    <location>
        <begin position="1"/>
        <end position="61"/>
    </location>
</feature>
<feature type="compositionally biased region" description="Pro residues" evidence="1">
    <location>
        <begin position="25"/>
        <end position="37"/>
    </location>
</feature>
<feature type="region of interest" description="Disordered" evidence="1">
    <location>
        <begin position="477"/>
        <end position="502"/>
    </location>
</feature>
<feature type="region of interest" description="Disordered" evidence="1">
    <location>
        <begin position="749"/>
        <end position="796"/>
    </location>
</feature>
<dbReference type="GO" id="GO:0046872">
    <property type="term" value="F:metal ion binding"/>
    <property type="evidence" value="ECO:0007669"/>
    <property type="project" value="InterPro"/>
</dbReference>
<feature type="domain" description="Peptidase M16C associated" evidence="2">
    <location>
        <begin position="534"/>
        <end position="655"/>
    </location>
</feature>
<feature type="compositionally biased region" description="Polar residues" evidence="1">
    <location>
        <begin position="102"/>
        <end position="123"/>
    </location>
</feature>
<dbReference type="Gene3D" id="3.30.830.10">
    <property type="entry name" value="Metalloenzyme, LuxS/M16 peptidase-like"/>
    <property type="match status" value="2"/>
</dbReference>
<dbReference type="GO" id="GO:0006508">
    <property type="term" value="P:proteolysis"/>
    <property type="evidence" value="ECO:0007669"/>
    <property type="project" value="InterPro"/>
</dbReference>
<feature type="region of interest" description="Disordered" evidence="1">
    <location>
        <begin position="654"/>
        <end position="686"/>
    </location>
</feature>
<evidence type="ECO:0000313" key="4">
    <source>
        <dbReference type="WBParaSite" id="snap_masked-unitig_34639-processed-gene-0.0-mRNA-1"/>
    </source>
</evidence>
<proteinExistence type="predicted"/>
<feature type="compositionally biased region" description="Basic residues" evidence="1">
    <location>
        <begin position="660"/>
        <end position="670"/>
    </location>
</feature>
<dbReference type="AlphaFoldDB" id="A0A1I8JQL6"/>
<organism evidence="3 4">
    <name type="scientific">Macrostomum lignano</name>
    <dbReference type="NCBI Taxonomy" id="282301"/>
    <lineage>
        <taxon>Eukaryota</taxon>
        <taxon>Metazoa</taxon>
        <taxon>Spiralia</taxon>
        <taxon>Lophotrochozoa</taxon>
        <taxon>Platyhelminthes</taxon>
        <taxon>Rhabditophora</taxon>
        <taxon>Macrostomorpha</taxon>
        <taxon>Macrostomida</taxon>
        <taxon>Macrostomidae</taxon>
        <taxon>Macrostomum</taxon>
    </lineage>
</organism>
<feature type="compositionally biased region" description="Polar residues" evidence="1">
    <location>
        <begin position="1"/>
        <end position="12"/>
    </location>
</feature>
<dbReference type="InterPro" id="IPR013578">
    <property type="entry name" value="Peptidase_M16C_assoc"/>
</dbReference>
<name>A0A1I8JQL6_9PLAT</name>
<feature type="region of interest" description="Disordered" evidence="1">
    <location>
        <begin position="74"/>
        <end position="123"/>
    </location>
</feature>
<keyword evidence="3" id="KW-1185">Reference proteome</keyword>
<reference evidence="4" key="1">
    <citation type="submission" date="2016-11" db="UniProtKB">
        <authorList>
            <consortium name="WormBaseParasite"/>
        </authorList>
    </citation>
    <scope>IDENTIFICATION</scope>
</reference>
<dbReference type="InterPro" id="IPR011249">
    <property type="entry name" value="Metalloenz_LuxS/M16"/>
</dbReference>
<feature type="compositionally biased region" description="Low complexity" evidence="1">
    <location>
        <begin position="763"/>
        <end position="775"/>
    </location>
</feature>
<sequence length="796" mass="84980">LNAFNSWRLYTQTRKHPETGRPACSAPPPKTTPPPASRPVRLVQSSGAPAATASGTCAPPRLPTFRLTLEEAGARSATAPAGGHLRSPADANNASRHPGCGSTPTDSTACAPTSIEPQRSCGSAQVPAVRIRSSRCSPAASPPHERHALRTDFTIYPTASTQNPTDFATTSSLFYLEGWRLESPSTCRSRQSPITINGVACVQRDEGVFSDPDQLTCCPPRALPAQLRRLPGAIPRQLSHEQLLQFTGVTTTRPTPPCFTYGRPAAGEHLRCLGQRVPWPGLRPHRLLATGRARWSRALVQAARAPARVDGPLNPFLAAGHRQVTLAESFPVWRRLPKSGNNFHLHFVSSCSAKSGRHRLRPVHGFSSDCRNTAFHIGLKGLADESGGRRPPARVDEHRWPRLSRSGFRQGQRDSLLHQVELGLRDEGANFGLEKILALAGPANHGADLAELLASRGSAAGKTCAGHWPNSRAICSGQPPTSPLSGAKPKSSSWLRRQRGPTRGRCHGWRLATCRDRRPAWSNRVGRARPPAAVPQPTNGLVYFRLTAHPQGKAPLLSTCPPNQTAALPLLSLFAAQAGHRPHPYGQLAEAIDLVSGGFACTPYATARPDEAASSCESGLVFSACCLAAQPARVLQLWQEICAQPDWAARDRLRQPAAHGGRRPRPRLRRPAGPPPASASPAGCRPADRLDSLRAIKLAAAAEPAGFDALAEDLADLCRTAFRRENFCISLTGEQPETGAKEVEALPGRLLMSPTPPQPTQPLPAAASSALRPRGGATGTASGAPLRSTSKSAPWG</sequence>
<dbReference type="Proteomes" id="UP000095280">
    <property type="component" value="Unplaced"/>
</dbReference>
<accession>A0A1I8JQL6</accession>
<evidence type="ECO:0000256" key="1">
    <source>
        <dbReference type="SAM" id="MobiDB-lite"/>
    </source>
</evidence>
<dbReference type="WBParaSite" id="snap_masked-unitig_34639-processed-gene-0.0-mRNA-1">
    <property type="protein sequence ID" value="snap_masked-unitig_34639-processed-gene-0.0-mRNA-1"/>
    <property type="gene ID" value="snap_masked-unitig_34639-processed-gene-0.0"/>
</dbReference>